<evidence type="ECO:0000313" key="2">
    <source>
        <dbReference type="EMBL" id="CAE8597772.1"/>
    </source>
</evidence>
<dbReference type="Proteomes" id="UP000654075">
    <property type="component" value="Unassembled WGS sequence"/>
</dbReference>
<proteinExistence type="predicted"/>
<feature type="region of interest" description="Disordered" evidence="1">
    <location>
        <begin position="35"/>
        <end position="64"/>
    </location>
</feature>
<evidence type="ECO:0000256" key="1">
    <source>
        <dbReference type="SAM" id="MobiDB-lite"/>
    </source>
</evidence>
<comment type="caution">
    <text evidence="2">The sequence shown here is derived from an EMBL/GenBank/DDBJ whole genome shotgun (WGS) entry which is preliminary data.</text>
</comment>
<accession>A0A813EFU6</accession>
<dbReference type="AlphaFoldDB" id="A0A813EFU6"/>
<gene>
    <name evidence="2" type="ORF">PGLA1383_LOCUS16205</name>
</gene>
<sequence>MAMLLWRGTVAATSISPSRALAAALSRSGTEAAEFSAATCRRPPPPRRRPPLLLPSQPLSGGSGAASGVVRAALGRRFVLLGLEASASLSPAPRRLVETAAAGQAISLDDWVEVAEAVLLAARHLPAEDVLRVLHAMELHNADDPSIFAALSERLAALAHSLPLAQVLDALELLGRRRVQEDLRGARRSTAYAMAELELRLHHVSVIDAPSLGRTLAALAQAGSCSPALLRRLAAAALELRGMGYHDLVSAELSFDALDALQGPLAELIQRRRDLFLQASPLLVLLRALEAEDNGSLSPWLLRSAAAEEALVRTLAVRLEALGDEGAGSFEDPFECLELLRGRRRLPTPFLVSMCLWARRVLGKNSTSAAGKAVTSRRLCMLDDACEARGVSADAREPLDSAIRAFVTFGPAGQ</sequence>
<reference evidence="2" key="1">
    <citation type="submission" date="2021-02" db="EMBL/GenBank/DDBJ databases">
        <authorList>
            <person name="Dougan E. K."/>
            <person name="Rhodes N."/>
            <person name="Thang M."/>
            <person name="Chan C."/>
        </authorList>
    </citation>
    <scope>NUCLEOTIDE SEQUENCE</scope>
</reference>
<dbReference type="EMBL" id="CAJNNV010009758">
    <property type="protein sequence ID" value="CAE8597772.1"/>
    <property type="molecule type" value="Genomic_DNA"/>
</dbReference>
<organism evidence="2 3">
    <name type="scientific">Polarella glacialis</name>
    <name type="common">Dinoflagellate</name>
    <dbReference type="NCBI Taxonomy" id="89957"/>
    <lineage>
        <taxon>Eukaryota</taxon>
        <taxon>Sar</taxon>
        <taxon>Alveolata</taxon>
        <taxon>Dinophyceae</taxon>
        <taxon>Suessiales</taxon>
        <taxon>Suessiaceae</taxon>
        <taxon>Polarella</taxon>
    </lineage>
</organism>
<name>A0A813EFU6_POLGL</name>
<feature type="compositionally biased region" description="Low complexity" evidence="1">
    <location>
        <begin position="54"/>
        <end position="64"/>
    </location>
</feature>
<protein>
    <submittedName>
        <fullName evidence="2">Uncharacterized protein</fullName>
    </submittedName>
</protein>
<evidence type="ECO:0000313" key="3">
    <source>
        <dbReference type="Proteomes" id="UP000654075"/>
    </source>
</evidence>
<keyword evidence="3" id="KW-1185">Reference proteome</keyword>